<dbReference type="GO" id="GO:0005634">
    <property type="term" value="C:nucleus"/>
    <property type="evidence" value="ECO:0007669"/>
    <property type="project" value="TreeGrafter"/>
</dbReference>
<dbReference type="PANTHER" id="PTHR15885:SF1">
    <property type="entry name" value="COILED-COIL DOMAIN-CONTAINING PROTEIN 174"/>
    <property type="match status" value="1"/>
</dbReference>
<keyword evidence="1" id="KW-0175">Coiled coil</keyword>
<reference evidence="3" key="1">
    <citation type="journal article" date="2020" name="Stud. Mycol.">
        <title>101 Dothideomycetes genomes: a test case for predicting lifestyles and emergence of pathogens.</title>
        <authorList>
            <person name="Haridas S."/>
            <person name="Albert R."/>
            <person name="Binder M."/>
            <person name="Bloem J."/>
            <person name="Labutti K."/>
            <person name="Salamov A."/>
            <person name="Andreopoulos B."/>
            <person name="Baker S."/>
            <person name="Barry K."/>
            <person name="Bills G."/>
            <person name="Bluhm B."/>
            <person name="Cannon C."/>
            <person name="Castanera R."/>
            <person name="Culley D."/>
            <person name="Daum C."/>
            <person name="Ezra D."/>
            <person name="Gonzalez J."/>
            <person name="Henrissat B."/>
            <person name="Kuo A."/>
            <person name="Liang C."/>
            <person name="Lipzen A."/>
            <person name="Lutzoni F."/>
            <person name="Magnuson J."/>
            <person name="Mondo S."/>
            <person name="Nolan M."/>
            <person name="Ohm R."/>
            <person name="Pangilinan J."/>
            <person name="Park H.-J."/>
            <person name="Ramirez L."/>
            <person name="Alfaro M."/>
            <person name="Sun H."/>
            <person name="Tritt A."/>
            <person name="Yoshinaga Y."/>
            <person name="Zwiers L.-H."/>
            <person name="Turgeon B."/>
            <person name="Goodwin S."/>
            <person name="Spatafora J."/>
            <person name="Crous P."/>
            <person name="Grigoriev I."/>
        </authorList>
    </citation>
    <scope>NUCLEOTIDE SEQUENCE</scope>
    <source>
        <strain evidence="3">CBS 125425</strain>
    </source>
</reference>
<evidence type="ECO:0000256" key="2">
    <source>
        <dbReference type="SAM" id="MobiDB-lite"/>
    </source>
</evidence>
<feature type="compositionally biased region" description="Low complexity" evidence="2">
    <location>
        <begin position="24"/>
        <end position="38"/>
    </location>
</feature>
<dbReference type="OrthoDB" id="333551at2759"/>
<sequence>MSSSQDAHLYGTRPASRTKTKQISSTSSLAFSSQLSGLIKSASSENSKAPTAGRQRTKKENIFSTHNKGVKKRALKDLEESAFTQKHRGRTAGEVAEDEATWRRTKRRMEEKARLYNALKRGDIADEDEKYGVDFDTKWAEAQENGDKESESESESESNASDEELIDYIDEFGRTRKGTRMQIAREEMKKKMANVEPDRYTAQPVAPENVIYGDTIQTNAFNPEETIAQQMAELAAKRDKELTPPPEEHFDGRKEARQRGTGFMYFSKDEEERKEQMANLEKQRKETEKNRTEKAKEARQKAIDERRKLVEQKRQEIQKKRAKVKADRFLDSLGVEMQGETEKQEEHE</sequence>
<evidence type="ECO:0000313" key="4">
    <source>
        <dbReference type="Proteomes" id="UP000799444"/>
    </source>
</evidence>
<dbReference type="InterPro" id="IPR025066">
    <property type="entry name" value="CCDC174-like"/>
</dbReference>
<feature type="compositionally biased region" description="Basic and acidic residues" evidence="2">
    <location>
        <begin position="238"/>
        <end position="258"/>
    </location>
</feature>
<evidence type="ECO:0008006" key="5">
    <source>
        <dbReference type="Google" id="ProtNLM"/>
    </source>
</evidence>
<feature type="region of interest" description="Disordered" evidence="2">
    <location>
        <begin position="238"/>
        <end position="307"/>
    </location>
</feature>
<name>A0A9P4V091_9PLEO</name>
<organism evidence="3 4">
    <name type="scientific">Polyplosphaeria fusca</name>
    <dbReference type="NCBI Taxonomy" id="682080"/>
    <lineage>
        <taxon>Eukaryota</taxon>
        <taxon>Fungi</taxon>
        <taxon>Dikarya</taxon>
        <taxon>Ascomycota</taxon>
        <taxon>Pezizomycotina</taxon>
        <taxon>Dothideomycetes</taxon>
        <taxon>Pleosporomycetidae</taxon>
        <taxon>Pleosporales</taxon>
        <taxon>Tetraplosphaeriaceae</taxon>
        <taxon>Polyplosphaeria</taxon>
    </lineage>
</organism>
<dbReference type="PANTHER" id="PTHR15885">
    <property type="entry name" value="COILED-COIL DOMAIN-CONTAINING PROTEIN 174"/>
    <property type="match status" value="1"/>
</dbReference>
<evidence type="ECO:0000313" key="3">
    <source>
        <dbReference type="EMBL" id="KAF2735057.1"/>
    </source>
</evidence>
<accession>A0A9P4V091</accession>
<feature type="compositionally biased region" description="Basic and acidic residues" evidence="2">
    <location>
        <begin position="135"/>
        <end position="151"/>
    </location>
</feature>
<comment type="caution">
    <text evidence="3">The sequence shown here is derived from an EMBL/GenBank/DDBJ whole genome shotgun (WGS) entry which is preliminary data.</text>
</comment>
<evidence type="ECO:0000256" key="1">
    <source>
        <dbReference type="ARBA" id="ARBA00023054"/>
    </source>
</evidence>
<dbReference type="AlphaFoldDB" id="A0A9P4V091"/>
<keyword evidence="4" id="KW-1185">Reference proteome</keyword>
<dbReference type="EMBL" id="ML996140">
    <property type="protein sequence ID" value="KAF2735057.1"/>
    <property type="molecule type" value="Genomic_DNA"/>
</dbReference>
<dbReference type="Pfam" id="PF13300">
    <property type="entry name" value="DUF4078"/>
    <property type="match status" value="1"/>
</dbReference>
<feature type="compositionally biased region" description="Basic and acidic residues" evidence="2">
    <location>
        <begin position="267"/>
        <end position="307"/>
    </location>
</feature>
<dbReference type="Proteomes" id="UP000799444">
    <property type="component" value="Unassembled WGS sequence"/>
</dbReference>
<feature type="region of interest" description="Disordered" evidence="2">
    <location>
        <begin position="135"/>
        <end position="171"/>
    </location>
</feature>
<protein>
    <recommendedName>
        <fullName evidence="5">Coiled-coil domain-containing protein 174</fullName>
    </recommendedName>
</protein>
<gene>
    <name evidence="3" type="ORF">EJ04DRAFT_435865</name>
</gene>
<proteinExistence type="predicted"/>
<feature type="region of interest" description="Disordered" evidence="2">
    <location>
        <begin position="1"/>
        <end position="102"/>
    </location>
</feature>
<feature type="compositionally biased region" description="Acidic residues" evidence="2">
    <location>
        <begin position="152"/>
        <end position="170"/>
    </location>
</feature>